<dbReference type="InterPro" id="IPR024409">
    <property type="entry name" value="DUF3833"/>
</dbReference>
<dbReference type="Proteomes" id="UP000308891">
    <property type="component" value="Unassembled WGS sequence"/>
</dbReference>
<dbReference type="OrthoDB" id="5296954at2"/>
<proteinExistence type="predicted"/>
<accession>A0A4T0V6N3</accession>
<name>A0A4T0V6N3_9NEIS</name>
<sequence length="177" mass="19808">MQRTFAACLAMLLAACSTPGVDTYQSGKPALVLERFFDGPLKGWGTVQDRSGKVLRRFVVDIDARWAGSTGTLDEHFVFDDGERQRRVWTLTRQPDGSYTGRAHDVVGDAQGRGAGYAFNFAYTLKVPLDGREIDLTIDDWMYLVDDNNLINRSEMKKFGVRVGDITLLLQKQGRTP</sequence>
<reference evidence="1 2" key="1">
    <citation type="submission" date="2019-04" db="EMBL/GenBank/DDBJ databases">
        <title>Crenobacter sp. nov.</title>
        <authorList>
            <person name="Shi S."/>
        </authorList>
    </citation>
    <scope>NUCLEOTIDE SEQUENCE [LARGE SCALE GENOMIC DNA]</scope>
    <source>
        <strain evidence="1 2">GY 70310</strain>
    </source>
</reference>
<organism evidence="1 2">
    <name type="scientific">Crenobacter intestini</name>
    <dbReference type="NCBI Taxonomy" id="2563443"/>
    <lineage>
        <taxon>Bacteria</taxon>
        <taxon>Pseudomonadati</taxon>
        <taxon>Pseudomonadota</taxon>
        <taxon>Betaproteobacteria</taxon>
        <taxon>Neisseriales</taxon>
        <taxon>Neisseriaceae</taxon>
        <taxon>Crenobacter</taxon>
    </lineage>
</organism>
<dbReference type="PROSITE" id="PS51257">
    <property type="entry name" value="PROKAR_LIPOPROTEIN"/>
    <property type="match status" value="1"/>
</dbReference>
<dbReference type="EMBL" id="STGJ01000001">
    <property type="protein sequence ID" value="TIC87319.1"/>
    <property type="molecule type" value="Genomic_DNA"/>
</dbReference>
<dbReference type="Pfam" id="PF12915">
    <property type="entry name" value="DUF3833"/>
    <property type="match status" value="1"/>
</dbReference>
<evidence type="ECO:0000313" key="2">
    <source>
        <dbReference type="Proteomes" id="UP000308891"/>
    </source>
</evidence>
<evidence type="ECO:0000313" key="1">
    <source>
        <dbReference type="EMBL" id="TIC87319.1"/>
    </source>
</evidence>
<keyword evidence="2" id="KW-1185">Reference proteome</keyword>
<gene>
    <name evidence="1" type="ORF">E5K04_01935</name>
</gene>
<protein>
    <submittedName>
        <fullName evidence="1">DUF3833 domain-containing protein</fullName>
    </submittedName>
</protein>
<comment type="caution">
    <text evidence="1">The sequence shown here is derived from an EMBL/GenBank/DDBJ whole genome shotgun (WGS) entry which is preliminary data.</text>
</comment>
<dbReference type="AlphaFoldDB" id="A0A4T0V6N3"/>